<keyword evidence="3" id="KW-1185">Reference proteome</keyword>
<organism evidence="2 3">
    <name type="scientific">Aeromonas caviae</name>
    <name type="common">Aeromonas punctata</name>
    <dbReference type="NCBI Taxonomy" id="648"/>
    <lineage>
        <taxon>Bacteria</taxon>
        <taxon>Pseudomonadati</taxon>
        <taxon>Pseudomonadota</taxon>
        <taxon>Gammaproteobacteria</taxon>
        <taxon>Aeromonadales</taxon>
        <taxon>Aeromonadaceae</taxon>
        <taxon>Aeromonas</taxon>
    </lineage>
</organism>
<comment type="caution">
    <text evidence="2">The sequence shown here is derived from an EMBL/GenBank/DDBJ whole genome shotgun (WGS) entry which is preliminary data.</text>
</comment>
<dbReference type="Proteomes" id="UP001304847">
    <property type="component" value="Unassembled WGS sequence"/>
</dbReference>
<evidence type="ECO:0000313" key="3">
    <source>
        <dbReference type="Proteomes" id="UP001304847"/>
    </source>
</evidence>
<evidence type="ECO:0000313" key="2">
    <source>
        <dbReference type="EMBL" id="MEA9438802.1"/>
    </source>
</evidence>
<proteinExistence type="predicted"/>
<sequence length="138" mass="15928">MKSIEYVQKEVARIGKQLCGDSKPSYLFAVASSPTHSGAPHVEIIGDEYHFVVTERGSECERLKTKNLDDIIYWFVEGDVGDLARTWELKNRLEGQDSRRLWFKKEVELLKSVNPEWASRKEAEQMQVLSEHPFNDSI</sequence>
<dbReference type="RefSeq" id="WP_323581164.1">
    <property type="nucleotide sequence ID" value="NZ_JAYGOJ010000279.1"/>
</dbReference>
<name>A0ABU5WFB3_AERCA</name>
<protein>
    <submittedName>
        <fullName evidence="2">Imm63 family immunity protein</fullName>
    </submittedName>
</protein>
<dbReference type="InterPro" id="IPR028952">
    <property type="entry name" value="Imm63"/>
</dbReference>
<reference evidence="2 3" key="1">
    <citation type="submission" date="2023-12" db="EMBL/GenBank/DDBJ databases">
        <title>Characterization of antibiotic resistance in Aeromonas spp. in hospital effluent.</title>
        <authorList>
            <person name="Negoseki B.R.S."/>
            <person name="Krul D."/>
            <person name="Siqueira A.C."/>
            <person name="Almeida M."/>
            <person name="Mesa D."/>
            <person name="Conte D."/>
            <person name="Dalla-Costa L.M."/>
        </authorList>
    </citation>
    <scope>NUCLEOTIDE SEQUENCE [LARGE SCALE GENOMIC DNA]</scope>
    <source>
        <strain evidence="2 3">36v</strain>
    </source>
</reference>
<accession>A0ABU5WFB3</accession>
<dbReference type="Pfam" id="PF15599">
    <property type="entry name" value="Imm63"/>
    <property type="match status" value="1"/>
</dbReference>
<dbReference type="EMBL" id="JAYGOJ010000279">
    <property type="protein sequence ID" value="MEA9438802.1"/>
    <property type="molecule type" value="Genomic_DNA"/>
</dbReference>
<gene>
    <name evidence="2" type="ORF">VCX44_24185</name>
</gene>
<feature type="domain" description="Immunity protein 63" evidence="1">
    <location>
        <begin position="47"/>
        <end position="124"/>
    </location>
</feature>
<evidence type="ECO:0000259" key="1">
    <source>
        <dbReference type="Pfam" id="PF15599"/>
    </source>
</evidence>